<feature type="domain" description="Peptidase M48" evidence="12">
    <location>
        <begin position="103"/>
        <end position="321"/>
    </location>
</feature>
<dbReference type="EMBL" id="RYZH01000004">
    <property type="protein sequence ID" value="RUL89188.1"/>
    <property type="molecule type" value="Genomic_DNA"/>
</dbReference>
<dbReference type="GO" id="GO:0004222">
    <property type="term" value="F:metalloendopeptidase activity"/>
    <property type="evidence" value="ECO:0007669"/>
    <property type="project" value="InterPro"/>
</dbReference>
<keyword evidence="10" id="KW-0472">Membrane</keyword>
<evidence type="ECO:0000256" key="9">
    <source>
        <dbReference type="ARBA" id="ARBA00023049"/>
    </source>
</evidence>
<comment type="cofactor">
    <cofactor evidence="11">
        <name>Zn(2+)</name>
        <dbReference type="ChEBI" id="CHEBI:29105"/>
    </cofactor>
    <text evidence="11">Binds 1 zinc ion per subunit.</text>
</comment>
<protein>
    <submittedName>
        <fullName evidence="13">Zn-dependent protease with chaperone function</fullName>
    </submittedName>
</protein>
<comment type="similarity">
    <text evidence="11">Belongs to the peptidase M48 family.</text>
</comment>
<evidence type="ECO:0000256" key="6">
    <source>
        <dbReference type="ARBA" id="ARBA00022801"/>
    </source>
</evidence>
<dbReference type="InterPro" id="IPR050083">
    <property type="entry name" value="HtpX_protease"/>
</dbReference>
<keyword evidence="7 11" id="KW-0862">Zinc</keyword>
<dbReference type="PANTHER" id="PTHR43221:SF1">
    <property type="entry name" value="PROTEASE HTPX"/>
    <property type="match status" value="1"/>
</dbReference>
<reference evidence="13 14" key="2">
    <citation type="submission" date="2019-01" db="EMBL/GenBank/DDBJ databases">
        <title>Tautonia sociabilis, a novel thermotolerant planctomycete of Isosphaeraceae family, isolated from a 4000 m deep subterranean habitat.</title>
        <authorList>
            <person name="Kovaleva O.L."/>
            <person name="Elcheninov A.G."/>
            <person name="Van Heerden E."/>
            <person name="Toshchakov S.V."/>
            <person name="Novikov A."/>
            <person name="Bonch-Osmolovskaya E.A."/>
            <person name="Kublanov I.V."/>
        </authorList>
    </citation>
    <scope>NUCLEOTIDE SEQUENCE [LARGE SCALE GENOMIC DNA]</scope>
    <source>
        <strain evidence="13 14">GM2012</strain>
    </source>
</reference>
<name>A0A432MQA5_9BACT</name>
<evidence type="ECO:0000256" key="7">
    <source>
        <dbReference type="ARBA" id="ARBA00022833"/>
    </source>
</evidence>
<dbReference type="Pfam" id="PF01435">
    <property type="entry name" value="Peptidase_M48"/>
    <property type="match status" value="1"/>
</dbReference>
<dbReference type="AlphaFoldDB" id="A0A432MQA5"/>
<evidence type="ECO:0000313" key="13">
    <source>
        <dbReference type="EMBL" id="RUL89188.1"/>
    </source>
</evidence>
<dbReference type="GO" id="GO:0046872">
    <property type="term" value="F:metal ion binding"/>
    <property type="evidence" value="ECO:0007669"/>
    <property type="project" value="UniProtKB-KW"/>
</dbReference>
<keyword evidence="2" id="KW-1003">Cell membrane</keyword>
<evidence type="ECO:0000256" key="8">
    <source>
        <dbReference type="ARBA" id="ARBA00022989"/>
    </source>
</evidence>
<dbReference type="PANTHER" id="PTHR43221">
    <property type="entry name" value="PROTEASE HTPX"/>
    <property type="match status" value="1"/>
</dbReference>
<dbReference type="OrthoDB" id="9789270at2"/>
<evidence type="ECO:0000256" key="5">
    <source>
        <dbReference type="ARBA" id="ARBA00022723"/>
    </source>
</evidence>
<evidence type="ECO:0000256" key="10">
    <source>
        <dbReference type="ARBA" id="ARBA00023136"/>
    </source>
</evidence>
<dbReference type="Gene3D" id="3.30.2010.10">
    <property type="entry name" value="Metalloproteases ('zincins'), catalytic domain"/>
    <property type="match status" value="1"/>
</dbReference>
<dbReference type="RefSeq" id="WP_126723923.1">
    <property type="nucleotide sequence ID" value="NZ_RYZH01000004.1"/>
</dbReference>
<keyword evidence="14" id="KW-1185">Reference proteome</keyword>
<evidence type="ECO:0000256" key="2">
    <source>
        <dbReference type="ARBA" id="ARBA00022475"/>
    </source>
</evidence>
<keyword evidence="5" id="KW-0479">Metal-binding</keyword>
<comment type="subcellular location">
    <subcellularLocation>
        <location evidence="1">Cell membrane</location>
        <topology evidence="1">Multi-pass membrane protein</topology>
    </subcellularLocation>
</comment>
<keyword evidence="3 11" id="KW-0645">Protease</keyword>
<dbReference type="GO" id="GO:0005886">
    <property type="term" value="C:plasma membrane"/>
    <property type="evidence" value="ECO:0007669"/>
    <property type="project" value="UniProtKB-SubCell"/>
</dbReference>
<reference evidence="13 14" key="1">
    <citation type="submission" date="2018-12" db="EMBL/GenBank/DDBJ databases">
        <authorList>
            <person name="Toschakov S.V."/>
        </authorList>
    </citation>
    <scope>NUCLEOTIDE SEQUENCE [LARGE SCALE GENOMIC DNA]</scope>
    <source>
        <strain evidence="13 14">GM2012</strain>
    </source>
</reference>
<evidence type="ECO:0000259" key="12">
    <source>
        <dbReference type="Pfam" id="PF01435"/>
    </source>
</evidence>
<keyword evidence="8" id="KW-1133">Transmembrane helix</keyword>
<evidence type="ECO:0000256" key="3">
    <source>
        <dbReference type="ARBA" id="ARBA00022670"/>
    </source>
</evidence>
<evidence type="ECO:0000313" key="14">
    <source>
        <dbReference type="Proteomes" id="UP000280296"/>
    </source>
</evidence>
<dbReference type="CDD" id="cd07328">
    <property type="entry name" value="M48_Ste24p_like"/>
    <property type="match status" value="1"/>
</dbReference>
<gene>
    <name evidence="13" type="ORF">TsocGM_03470</name>
</gene>
<accession>A0A432MQA5</accession>
<sequence length="371" mass="38909">MGGADVGRDPNREPGPTIGGLSLRLRGLGLAVIAGGFPVGNALGAGALIALGGFVPVVGGWLDDRVTSWSDVVATLGGVCPSRVAGDPDADHGPVLGRADAPELFDEVAALARRAGARPPGQLRLSYLPCCGATAWGRRGRALLIGLPLLSVLTRIELRAVLAHELAHLARGDATSVARSARFVEALGRSLDASRTDRARLSPLLGWARLCHAAGSALLAPIARGQETRADRFAASVAGGDATASALVKVALVQPLFREVLGHYRPDVSGGLTLYGYFRSFWRRLPEPLLTSMRHGLLSELPARSDGAHPPLIDRLAVVQSYSNRPPTELDLEPAESVLGDPIALERMLHNRLFGPDTVPAGPSLFHRAGS</sequence>
<dbReference type="GO" id="GO:0006508">
    <property type="term" value="P:proteolysis"/>
    <property type="evidence" value="ECO:0007669"/>
    <property type="project" value="UniProtKB-KW"/>
</dbReference>
<keyword evidence="4" id="KW-0812">Transmembrane</keyword>
<dbReference type="InterPro" id="IPR001915">
    <property type="entry name" value="Peptidase_M48"/>
</dbReference>
<keyword evidence="9 11" id="KW-0482">Metalloprotease</keyword>
<evidence type="ECO:0000256" key="11">
    <source>
        <dbReference type="RuleBase" id="RU003983"/>
    </source>
</evidence>
<comment type="caution">
    <text evidence="13">The sequence shown here is derived from an EMBL/GenBank/DDBJ whole genome shotgun (WGS) entry which is preliminary data.</text>
</comment>
<keyword evidence="6 11" id="KW-0378">Hydrolase</keyword>
<dbReference type="Proteomes" id="UP000280296">
    <property type="component" value="Unassembled WGS sequence"/>
</dbReference>
<proteinExistence type="inferred from homology"/>
<organism evidence="13 14">
    <name type="scientific">Tautonia sociabilis</name>
    <dbReference type="NCBI Taxonomy" id="2080755"/>
    <lineage>
        <taxon>Bacteria</taxon>
        <taxon>Pseudomonadati</taxon>
        <taxon>Planctomycetota</taxon>
        <taxon>Planctomycetia</taxon>
        <taxon>Isosphaerales</taxon>
        <taxon>Isosphaeraceae</taxon>
        <taxon>Tautonia</taxon>
    </lineage>
</organism>
<evidence type="ECO:0000256" key="1">
    <source>
        <dbReference type="ARBA" id="ARBA00004651"/>
    </source>
</evidence>
<evidence type="ECO:0000256" key="4">
    <source>
        <dbReference type="ARBA" id="ARBA00022692"/>
    </source>
</evidence>